<dbReference type="Gene3D" id="2.60.40.10">
    <property type="entry name" value="Immunoglobulins"/>
    <property type="match status" value="1"/>
</dbReference>
<dbReference type="InterPro" id="IPR014756">
    <property type="entry name" value="Ig_E-set"/>
</dbReference>
<gene>
    <name evidence="3" type="ORF">FGG15_12225</name>
</gene>
<proteinExistence type="predicted"/>
<feature type="domain" description="IPT/TIG" evidence="2">
    <location>
        <begin position="36"/>
        <end position="112"/>
    </location>
</feature>
<sequence>MKKIVYFVSMLLLIGIVVIACKKDDDSTPPVEESHTIASFTPTSGPVGTEVTVKGTKLTNQNASAAIRGTAASITGANTAGTELYITVPDGAETGKISVTIDSEEVKSSSDFTVTDELSIELAENYLEMYTLDTAEFPEITNWEDFPEGSSISYTSNNPNIVKVENGSNLTALQSGETTVVATIISNDKEFIAEVDVTVDPSEFVVGEYRINGSPRAALWVNGNLTLLNQIFYGQALDVKYYKEKIYVGGIMLEGENFVAVLWEVAGEKITEKKLSNGEFSAHVSSLIVNNNGYMVVGQNGDYAMLWASDQLPKQLSDEFSIASSIFKDQDSNTYVTGAIFPNQLEDSSNAVLWVNPTQENTSTQQLESNYPLNMAFGVTVKNATTLVAGIGSEGGESPSIPVAWEGNGMAFPLAETNGIANDVITAANGDILIAGQLHQQSHWDATLWKTGNNEELINLGNDPVTSSFAYDICEKNGIVYVAGYYLGDKATIWVDNVPKYLTSEEESGIAYAIDVQ</sequence>
<feature type="region of interest" description="Disordered" evidence="1">
    <location>
        <begin position="28"/>
        <end position="48"/>
    </location>
</feature>
<dbReference type="Proteomes" id="UP000751614">
    <property type="component" value="Unassembled WGS sequence"/>
</dbReference>
<dbReference type="InterPro" id="IPR008964">
    <property type="entry name" value="Invasin/intimin_cell_adhesion"/>
</dbReference>
<dbReference type="Gene3D" id="2.60.40.1080">
    <property type="match status" value="1"/>
</dbReference>
<evidence type="ECO:0000259" key="2">
    <source>
        <dbReference type="Pfam" id="PF01833"/>
    </source>
</evidence>
<dbReference type="SUPFAM" id="SSF81296">
    <property type="entry name" value="E set domains"/>
    <property type="match status" value="1"/>
</dbReference>
<dbReference type="InterPro" id="IPR002909">
    <property type="entry name" value="IPT_dom"/>
</dbReference>
<dbReference type="InterPro" id="IPR013783">
    <property type="entry name" value="Ig-like_fold"/>
</dbReference>
<reference evidence="3 4" key="1">
    <citation type="submission" date="2019-05" db="EMBL/GenBank/DDBJ databases">
        <title>Flagellimonas sp. AsT0115, sp. nov., isolated from a marine red algae, Asparagopsis taxiformis.</title>
        <authorList>
            <person name="Kim J."/>
            <person name="Jeong S.E."/>
            <person name="Jeon C.O."/>
        </authorList>
    </citation>
    <scope>NUCLEOTIDE SEQUENCE [LARGE SCALE GENOMIC DNA]</scope>
    <source>
        <strain evidence="3 4">AsT0115</strain>
    </source>
</reference>
<dbReference type="EMBL" id="VCNI01000002">
    <property type="protein sequence ID" value="TMU54955.1"/>
    <property type="molecule type" value="Genomic_DNA"/>
</dbReference>
<comment type="caution">
    <text evidence="3">The sequence shown here is derived from an EMBL/GenBank/DDBJ whole genome shotgun (WGS) entry which is preliminary data.</text>
</comment>
<dbReference type="PROSITE" id="PS51257">
    <property type="entry name" value="PROKAR_LIPOPROTEIN"/>
    <property type="match status" value="1"/>
</dbReference>
<dbReference type="RefSeq" id="WP_138836617.1">
    <property type="nucleotide sequence ID" value="NZ_VCNI01000002.1"/>
</dbReference>
<dbReference type="SUPFAM" id="SSF49373">
    <property type="entry name" value="Invasin/intimin cell-adhesion fragments"/>
    <property type="match status" value="1"/>
</dbReference>
<dbReference type="Pfam" id="PF01833">
    <property type="entry name" value="TIG"/>
    <property type="match status" value="1"/>
</dbReference>
<evidence type="ECO:0000313" key="4">
    <source>
        <dbReference type="Proteomes" id="UP000751614"/>
    </source>
</evidence>
<evidence type="ECO:0000313" key="3">
    <source>
        <dbReference type="EMBL" id="TMU54955.1"/>
    </source>
</evidence>
<feature type="compositionally biased region" description="Polar residues" evidence="1">
    <location>
        <begin position="36"/>
        <end position="46"/>
    </location>
</feature>
<name>A0ABY2WJD6_9FLAO</name>
<dbReference type="CDD" id="cd00102">
    <property type="entry name" value="IPT"/>
    <property type="match status" value="1"/>
</dbReference>
<keyword evidence="4" id="KW-1185">Reference proteome</keyword>
<accession>A0ABY2WJD6</accession>
<organism evidence="3 4">
    <name type="scientific">Flagellimonas algicola</name>
    <dbReference type="NCBI Taxonomy" id="2583815"/>
    <lineage>
        <taxon>Bacteria</taxon>
        <taxon>Pseudomonadati</taxon>
        <taxon>Bacteroidota</taxon>
        <taxon>Flavobacteriia</taxon>
        <taxon>Flavobacteriales</taxon>
        <taxon>Flavobacteriaceae</taxon>
        <taxon>Flagellimonas</taxon>
    </lineage>
</organism>
<evidence type="ECO:0000256" key="1">
    <source>
        <dbReference type="SAM" id="MobiDB-lite"/>
    </source>
</evidence>
<protein>
    <recommendedName>
        <fullName evidence="2">IPT/TIG domain-containing protein</fullName>
    </recommendedName>
</protein>